<protein>
    <submittedName>
        <fullName evidence="1">Uncharacterized protein</fullName>
    </submittedName>
</protein>
<evidence type="ECO:0000313" key="2">
    <source>
        <dbReference type="Proteomes" id="UP000824533"/>
    </source>
</evidence>
<dbReference type="EMBL" id="CM034387">
    <property type="protein sequence ID" value="KAJ0184155.1"/>
    <property type="molecule type" value="Genomic_DNA"/>
</dbReference>
<name>A0ACC1DJS4_9NEOP</name>
<accession>A0ACC1DJS4</accession>
<reference evidence="1 2" key="1">
    <citation type="journal article" date="2021" name="Front. Genet.">
        <title>Chromosome-Level Genome Assembly Reveals Significant Gene Expansion in the Toll and IMD Signaling Pathways of Dendrolimus kikuchii.</title>
        <authorList>
            <person name="Zhou J."/>
            <person name="Wu P."/>
            <person name="Xiong Z."/>
            <person name="Liu N."/>
            <person name="Zhao N."/>
            <person name="Ji M."/>
            <person name="Qiu Y."/>
            <person name="Yang B."/>
        </authorList>
    </citation>
    <scope>NUCLEOTIDE SEQUENCE [LARGE SCALE GENOMIC DNA]</scope>
    <source>
        <strain evidence="1">Ann1</strain>
    </source>
</reference>
<dbReference type="Proteomes" id="UP000824533">
    <property type="component" value="Linkage Group LG01"/>
</dbReference>
<keyword evidence="2" id="KW-1185">Reference proteome</keyword>
<organism evidence="1 2">
    <name type="scientific">Dendrolimus kikuchii</name>
    <dbReference type="NCBI Taxonomy" id="765133"/>
    <lineage>
        <taxon>Eukaryota</taxon>
        <taxon>Metazoa</taxon>
        <taxon>Ecdysozoa</taxon>
        <taxon>Arthropoda</taxon>
        <taxon>Hexapoda</taxon>
        <taxon>Insecta</taxon>
        <taxon>Pterygota</taxon>
        <taxon>Neoptera</taxon>
        <taxon>Endopterygota</taxon>
        <taxon>Lepidoptera</taxon>
        <taxon>Glossata</taxon>
        <taxon>Ditrysia</taxon>
        <taxon>Bombycoidea</taxon>
        <taxon>Lasiocampidae</taxon>
        <taxon>Dendrolimus</taxon>
    </lineage>
</organism>
<comment type="caution">
    <text evidence="1">The sequence shown here is derived from an EMBL/GenBank/DDBJ whole genome shotgun (WGS) entry which is preliminary data.</text>
</comment>
<evidence type="ECO:0000313" key="1">
    <source>
        <dbReference type="EMBL" id="KAJ0184155.1"/>
    </source>
</evidence>
<gene>
    <name evidence="1" type="ORF">K1T71_000578</name>
</gene>
<sequence length="59" mass="6845">MNAMKAIIVENKSRWKVPAFSDLTALMDAITFLLQIPIENCLWLVFYSLRTSPLRFITL</sequence>
<proteinExistence type="predicted"/>